<feature type="compositionally biased region" description="Basic and acidic residues" evidence="1">
    <location>
        <begin position="635"/>
        <end position="644"/>
    </location>
</feature>
<reference evidence="4 5" key="1">
    <citation type="submission" date="2019-06" db="EMBL/GenBank/DDBJ databases">
        <title>A chromosome-scale genome assembly of the European perch, Perca fluviatilis.</title>
        <authorList>
            <person name="Roques C."/>
            <person name="Zahm M."/>
            <person name="Cabau C."/>
            <person name="Klopp C."/>
            <person name="Bouchez O."/>
            <person name="Donnadieu C."/>
            <person name="Kuhl H."/>
            <person name="Gislard M."/>
            <person name="Guendouz S."/>
            <person name="Journot L."/>
            <person name="Haffray P."/>
            <person name="Bestin A."/>
            <person name="Morvezen R."/>
            <person name="Feron R."/>
            <person name="Wen M."/>
            <person name="Jouanno E."/>
            <person name="Herpin A."/>
            <person name="Schartl M."/>
            <person name="Postlethwait J."/>
            <person name="Schaerlinger B."/>
            <person name="Chardard D."/>
            <person name="Lecocq T."/>
            <person name="Poncet C."/>
            <person name="Jaffrelo L."/>
            <person name="Lampietro C."/>
            <person name="Guiguen Y."/>
        </authorList>
    </citation>
    <scope>NUCLEOTIDE SEQUENCE [LARGE SCALE GENOMIC DNA]</scope>
    <source>
        <tissue evidence="4">Blood</tissue>
    </source>
</reference>
<dbReference type="InterPro" id="IPR003961">
    <property type="entry name" value="FN3_dom"/>
</dbReference>
<dbReference type="AlphaFoldDB" id="A0A6A5EU47"/>
<sequence>MSLRDFPQYLMETLKCLSSLHKYVVVFMFLTAVSKGSACQAPSSPECFRRKADETVYLCEWSMNTTESDVTFVLYIDKEKIRNIKQTWSQVNEEKLIKNRSVDIWVEARAGNSSCTSPRRSVVLGDTVKYAAPRNISMSWLKNNLSLRWRAEEAHPALAEIQFRRNDDPAESWEKRTTHTTSYTYNATVENLLKDSAYKVKIRHRSTHARNPLWSGWSFVTVPAELEQKPEVTMAIQLLNGTRKVTLTWKPMPHAAAASGVNYNLNDTQSSHGCHCQGNRYPQNTSENRHTTHVSFSAVNISVIAKNAAGYSPTAIVQIPAEVATDLKICDKTLLNETLNKTTCLELYELQDGDSMPENVITLTGRKKNKNKAKQIRKNIKNYVRYLYFEHRCNGGKPQTVKMCIFYKKEGVPSKKPQDLISFSETHTSVNLSWKAIPFADQKGYLTHYRLCSVTISSQDVSKACFNISASLMKYRLENLAPGAKYNISLAGMTRVGEGPEATVMINTLPEKPVNVWWSLGLLFLFFFMTTVCTCIFKRIKSKVLPPVPTPVIPDFIPYQPESQELLERKEEVHELTLHQLLPEGKSVPEDAEETDVLTGEWDSGTDEDVENKRGDSRMSGGSSDQSLDPSSTDEALRISREGEMADLEQVDNEIAMLIYRNGLVFDVKTDSP</sequence>
<dbReference type="InterPro" id="IPR036116">
    <property type="entry name" value="FN3_sf"/>
</dbReference>
<dbReference type="InterPro" id="IPR013783">
    <property type="entry name" value="Ig-like_fold"/>
</dbReference>
<feature type="domain" description="Fibronectin type-III" evidence="3">
    <location>
        <begin position="132"/>
        <end position="225"/>
    </location>
</feature>
<dbReference type="Proteomes" id="UP000465112">
    <property type="component" value="Chromosome 9"/>
</dbReference>
<name>A0A6A5EU47_PERFL</name>
<dbReference type="EMBL" id="VHII01000009">
    <property type="protein sequence ID" value="KAF1385556.1"/>
    <property type="molecule type" value="Genomic_DNA"/>
</dbReference>
<dbReference type="SMART" id="SM00060">
    <property type="entry name" value="FN3"/>
    <property type="match status" value="3"/>
</dbReference>
<evidence type="ECO:0000256" key="2">
    <source>
        <dbReference type="SAM" id="Phobius"/>
    </source>
</evidence>
<evidence type="ECO:0000256" key="1">
    <source>
        <dbReference type="SAM" id="MobiDB-lite"/>
    </source>
</evidence>
<dbReference type="Pfam" id="PF00041">
    <property type="entry name" value="fn3"/>
    <property type="match status" value="1"/>
</dbReference>
<dbReference type="PANTHER" id="PTHR48483:SF1">
    <property type="entry name" value="INTERLEUKIN-12 RECEPTOR SUBUNIT BETA-1-RELATED"/>
    <property type="match status" value="1"/>
</dbReference>
<keyword evidence="2" id="KW-0812">Transmembrane</keyword>
<dbReference type="InterPro" id="IPR053073">
    <property type="entry name" value="IL11/IL27_subunit_beta"/>
</dbReference>
<feature type="compositionally biased region" description="Low complexity" evidence="1">
    <location>
        <begin position="618"/>
        <end position="627"/>
    </location>
</feature>
<comment type="caution">
    <text evidence="4">The sequence shown here is derived from an EMBL/GenBank/DDBJ whole genome shotgun (WGS) entry which is preliminary data.</text>
</comment>
<accession>A0A6A5EU47</accession>
<organism evidence="4 5">
    <name type="scientific">Perca fluviatilis</name>
    <name type="common">European perch</name>
    <dbReference type="NCBI Taxonomy" id="8168"/>
    <lineage>
        <taxon>Eukaryota</taxon>
        <taxon>Metazoa</taxon>
        <taxon>Chordata</taxon>
        <taxon>Craniata</taxon>
        <taxon>Vertebrata</taxon>
        <taxon>Euteleostomi</taxon>
        <taxon>Actinopterygii</taxon>
        <taxon>Neopterygii</taxon>
        <taxon>Teleostei</taxon>
        <taxon>Neoteleostei</taxon>
        <taxon>Acanthomorphata</taxon>
        <taxon>Eupercaria</taxon>
        <taxon>Perciformes</taxon>
        <taxon>Percoidei</taxon>
        <taxon>Percidae</taxon>
        <taxon>Percinae</taxon>
        <taxon>Perca</taxon>
    </lineage>
</organism>
<dbReference type="PROSITE" id="PS50853">
    <property type="entry name" value="FN3"/>
    <property type="match status" value="2"/>
</dbReference>
<feature type="transmembrane region" description="Helical" evidence="2">
    <location>
        <begin position="516"/>
        <end position="537"/>
    </location>
</feature>
<evidence type="ECO:0000313" key="5">
    <source>
        <dbReference type="Proteomes" id="UP000465112"/>
    </source>
</evidence>
<dbReference type="CDD" id="cd00063">
    <property type="entry name" value="FN3"/>
    <property type="match status" value="1"/>
</dbReference>
<proteinExistence type="predicted"/>
<dbReference type="SUPFAM" id="SSF49265">
    <property type="entry name" value="Fibronectin type III"/>
    <property type="match status" value="3"/>
</dbReference>
<gene>
    <name evidence="4" type="ORF">PFLUV_G00108990</name>
</gene>
<dbReference type="PANTHER" id="PTHR48483">
    <property type="entry name" value="INTERLEUKIN-27 SUBUNIT BETA"/>
    <property type="match status" value="1"/>
</dbReference>
<keyword evidence="2" id="KW-1133">Transmembrane helix</keyword>
<dbReference type="Gene3D" id="2.60.40.10">
    <property type="entry name" value="Immunoglobulins"/>
    <property type="match status" value="3"/>
</dbReference>
<evidence type="ECO:0000259" key="3">
    <source>
        <dbReference type="PROSITE" id="PS50853"/>
    </source>
</evidence>
<protein>
    <recommendedName>
        <fullName evidence="3">Fibronectin type-III domain-containing protein</fullName>
    </recommendedName>
</protein>
<keyword evidence="5" id="KW-1185">Reference proteome</keyword>
<keyword evidence="2" id="KW-0472">Membrane</keyword>
<evidence type="ECO:0000313" key="4">
    <source>
        <dbReference type="EMBL" id="KAF1385556.1"/>
    </source>
</evidence>
<dbReference type="OrthoDB" id="8945484at2759"/>
<feature type="domain" description="Fibronectin type-III" evidence="3">
    <location>
        <begin position="416"/>
        <end position="512"/>
    </location>
</feature>
<feature type="region of interest" description="Disordered" evidence="1">
    <location>
        <begin position="581"/>
        <end position="650"/>
    </location>
</feature>